<feature type="non-terminal residue" evidence="2">
    <location>
        <position position="661"/>
    </location>
</feature>
<proteinExistence type="predicted"/>
<feature type="compositionally biased region" description="Polar residues" evidence="1">
    <location>
        <begin position="1"/>
        <end position="21"/>
    </location>
</feature>
<name>A0A6A4Y070_9STRA</name>
<dbReference type="EMBL" id="VJMH01006651">
    <property type="protein sequence ID" value="KAF0688792.1"/>
    <property type="molecule type" value="Genomic_DNA"/>
</dbReference>
<evidence type="ECO:0000313" key="2">
    <source>
        <dbReference type="EMBL" id="KAF0688792.1"/>
    </source>
</evidence>
<comment type="caution">
    <text evidence="2">The sequence shown here is derived from an EMBL/GenBank/DDBJ whole genome shotgun (WGS) entry which is preliminary data.</text>
</comment>
<accession>A0A6A4Y070</accession>
<reference evidence="2" key="1">
    <citation type="submission" date="2019-06" db="EMBL/GenBank/DDBJ databases">
        <title>Genomics analysis of Aphanomyces spp. identifies a new class of oomycete effector associated with host adaptation.</title>
        <authorList>
            <person name="Gaulin E."/>
        </authorList>
    </citation>
    <scope>NUCLEOTIDE SEQUENCE</scope>
    <source>
        <strain evidence="2">CBS 578.67</strain>
    </source>
</reference>
<protein>
    <submittedName>
        <fullName evidence="2">Uncharacterized protein</fullName>
    </submittedName>
</protein>
<organism evidence="2">
    <name type="scientific">Aphanomyces stellatus</name>
    <dbReference type="NCBI Taxonomy" id="120398"/>
    <lineage>
        <taxon>Eukaryota</taxon>
        <taxon>Sar</taxon>
        <taxon>Stramenopiles</taxon>
        <taxon>Oomycota</taxon>
        <taxon>Saprolegniomycetes</taxon>
        <taxon>Saprolegniales</taxon>
        <taxon>Verrucalvaceae</taxon>
        <taxon>Aphanomyces</taxon>
    </lineage>
</organism>
<dbReference type="AlphaFoldDB" id="A0A6A4Y070"/>
<feature type="region of interest" description="Disordered" evidence="1">
    <location>
        <begin position="1"/>
        <end position="22"/>
    </location>
</feature>
<gene>
    <name evidence="2" type="ORF">As57867_019549</name>
</gene>
<sequence>MVNLGHSQPPDNDDNTATTPSPLLFNPPFVQSTLPLPVYPFPRGVCNNINPSPYAPVPDVEARRAAVQKRFVKIFSNGDYDAASTFAYFTSKNGDYQLVDIDYANQAATFIFGKNVKNINSALEFENWFFLDTFLRNSCLMSSAFIDQVKTYYLGINYVSVSWSTSNLGLLACVMRYLTGQTWPTATFNSNYSASDPTGYRTILGRARSLYYNVPGEYVSNDYGVYNLFTFVTVADFAADATLAAEAQVRLQVSLGRYAATWQSQRLHSQCLRCESNSYHNWNQWGFRAELWPNYQWLLNFQASTLFHMDPILVALSSQSSNRTVRVNGPGEYSFWLESYITDLYGLYISSTPVVSHEFIPKQTTLPGIFWNGYVSSKAASRSNLFVGVPDDSYLNGGTYWLNAYVQEWQLHETTMFHVVDNVLNRITTTHPFAIGNFPQHRRIPRPSCAQNLRHCALRPDATCLPSILRLRHQRALGRDFEQPAHAGRPAACRHLSALRRRHVLARVPLGERDPLSPGTTLAAKLQAFADQVSQSTVFRFTEPVDATTRATLSYTNTRGNVLVKQFAYVGNVGDDWMTKRPLASVNGVAPPGYAMWPLIESPLVYNQSYYVPIDPTKTAMMNEGQYSYLRYPACPFYWRASTIAPWTIVLNPHLTSQYSA</sequence>
<evidence type="ECO:0000256" key="1">
    <source>
        <dbReference type="SAM" id="MobiDB-lite"/>
    </source>
</evidence>
<dbReference type="OrthoDB" id="2103984at2759"/>